<keyword evidence="2" id="KW-1185">Reference proteome</keyword>
<evidence type="ECO:0000313" key="1">
    <source>
        <dbReference type="EMBL" id="AWK85041.1"/>
    </source>
</evidence>
<sequence length="70" mass="8012">MTDCEPCTTDDELRRVTVTRRARLPETDEELADWEPAPMRREVDLLDLPADVTGRMVGTVEALRQSLGRR</sequence>
<evidence type="ECO:0000313" key="2">
    <source>
        <dbReference type="Proteomes" id="UP000245629"/>
    </source>
</evidence>
<name>A0A2S2CKM0_9PROT</name>
<proteinExistence type="predicted"/>
<reference evidence="2" key="1">
    <citation type="submission" date="2018-05" db="EMBL/GenBank/DDBJ databases">
        <title>Azospirillum thermophila sp. nov., a novel isolated from hot spring.</title>
        <authorList>
            <person name="Zhao Z."/>
        </authorList>
    </citation>
    <scope>NUCLEOTIDE SEQUENCE [LARGE SCALE GENOMIC DNA]</scope>
    <source>
        <strain evidence="2">CFH 70021</strain>
    </source>
</reference>
<gene>
    <name evidence="1" type="ORF">DEW08_01550</name>
</gene>
<dbReference type="EMBL" id="CP029352">
    <property type="protein sequence ID" value="AWK85041.1"/>
    <property type="molecule type" value="Genomic_DNA"/>
</dbReference>
<organism evidence="1 2">
    <name type="scientific">Azospirillum thermophilum</name>
    <dbReference type="NCBI Taxonomy" id="2202148"/>
    <lineage>
        <taxon>Bacteria</taxon>
        <taxon>Pseudomonadati</taxon>
        <taxon>Pseudomonadota</taxon>
        <taxon>Alphaproteobacteria</taxon>
        <taxon>Rhodospirillales</taxon>
        <taxon>Azospirillaceae</taxon>
        <taxon>Azospirillum</taxon>
    </lineage>
</organism>
<dbReference type="RefSeq" id="WP_109323876.1">
    <property type="nucleotide sequence ID" value="NZ_CP029352.1"/>
</dbReference>
<accession>A0A2S2CKM0</accession>
<dbReference type="Proteomes" id="UP000245629">
    <property type="component" value="Chromosome 1"/>
</dbReference>
<dbReference type="AlphaFoldDB" id="A0A2S2CKM0"/>
<protein>
    <submittedName>
        <fullName evidence="1">Uncharacterized protein</fullName>
    </submittedName>
</protein>
<dbReference type="KEGG" id="azz:DEW08_01550"/>